<gene>
    <name evidence="1" type="ORF">GTP56_20375</name>
</gene>
<protein>
    <submittedName>
        <fullName evidence="1">Cold shock domain-containing protein</fullName>
    </submittedName>
</protein>
<dbReference type="SUPFAM" id="SSF50249">
    <property type="entry name" value="Nucleic acid-binding proteins"/>
    <property type="match status" value="1"/>
</dbReference>
<dbReference type="Proteomes" id="UP000469734">
    <property type="component" value="Unassembled WGS sequence"/>
</dbReference>
<dbReference type="EMBL" id="WWCR01000024">
    <property type="protein sequence ID" value="MYM74532.1"/>
    <property type="molecule type" value="Genomic_DNA"/>
</dbReference>
<proteinExistence type="predicted"/>
<accession>A0A7X4H397</accession>
<dbReference type="AlphaFoldDB" id="A0A7X4H397"/>
<organism evidence="1 2">
    <name type="scientific">Duganella margarita</name>
    <dbReference type="NCBI Taxonomy" id="2692170"/>
    <lineage>
        <taxon>Bacteria</taxon>
        <taxon>Pseudomonadati</taxon>
        <taxon>Pseudomonadota</taxon>
        <taxon>Betaproteobacteria</taxon>
        <taxon>Burkholderiales</taxon>
        <taxon>Oxalobacteraceae</taxon>
        <taxon>Telluria group</taxon>
        <taxon>Duganella</taxon>
    </lineage>
</organism>
<dbReference type="Gene3D" id="2.40.50.140">
    <property type="entry name" value="Nucleic acid-binding proteins"/>
    <property type="match status" value="1"/>
</dbReference>
<dbReference type="InterPro" id="IPR012340">
    <property type="entry name" value="NA-bd_OB-fold"/>
</dbReference>
<evidence type="ECO:0000313" key="2">
    <source>
        <dbReference type="Proteomes" id="UP000469734"/>
    </source>
</evidence>
<name>A0A7X4H397_9BURK</name>
<sequence length="72" mass="7770">MSTHTGTIHWFSRLKGIGQIRPNAGGYDVMANISDFVDSQPAGSLEHKLVSYKLANSDFGGQARQIHLVQGG</sequence>
<comment type="caution">
    <text evidence="1">The sequence shown here is derived from an EMBL/GenBank/DDBJ whole genome shotgun (WGS) entry which is preliminary data.</text>
</comment>
<reference evidence="1 2" key="1">
    <citation type="submission" date="2019-12" db="EMBL/GenBank/DDBJ databases">
        <title>Novel species isolated from a subtropical stream in China.</title>
        <authorList>
            <person name="Lu H."/>
        </authorList>
    </citation>
    <scope>NUCLEOTIDE SEQUENCE [LARGE SCALE GENOMIC DNA]</scope>
    <source>
        <strain evidence="1 2">FT134W</strain>
    </source>
</reference>
<evidence type="ECO:0000313" key="1">
    <source>
        <dbReference type="EMBL" id="MYM74532.1"/>
    </source>
</evidence>